<comment type="caution">
    <text evidence="2">The sequence shown here is derived from an EMBL/GenBank/DDBJ whole genome shotgun (WGS) entry which is preliminary data.</text>
</comment>
<keyword evidence="3" id="KW-1185">Reference proteome</keyword>
<dbReference type="Gene3D" id="1.10.443.10">
    <property type="entry name" value="Intergrase catalytic core"/>
    <property type="match status" value="1"/>
</dbReference>
<organism evidence="2 3">
    <name type="scientific">Paenibacillus validus</name>
    <dbReference type="NCBI Taxonomy" id="44253"/>
    <lineage>
        <taxon>Bacteria</taxon>
        <taxon>Bacillati</taxon>
        <taxon>Bacillota</taxon>
        <taxon>Bacilli</taxon>
        <taxon>Bacillales</taxon>
        <taxon>Paenibacillaceae</taxon>
        <taxon>Paenibacillus</taxon>
    </lineage>
</organism>
<dbReference type="GO" id="GO:0006310">
    <property type="term" value="P:DNA recombination"/>
    <property type="evidence" value="ECO:0007669"/>
    <property type="project" value="InterPro"/>
</dbReference>
<dbReference type="AlphaFoldDB" id="A0A7X2Z9F0"/>
<evidence type="ECO:0000313" key="2">
    <source>
        <dbReference type="EMBL" id="MUG70774.1"/>
    </source>
</evidence>
<accession>A0A7X2Z9F0</accession>
<feature type="coiled-coil region" evidence="1">
    <location>
        <begin position="523"/>
        <end position="550"/>
    </location>
</feature>
<dbReference type="EMBL" id="WNZX01000005">
    <property type="protein sequence ID" value="MUG70774.1"/>
    <property type="molecule type" value="Genomic_DNA"/>
</dbReference>
<protein>
    <submittedName>
        <fullName evidence="2">Uncharacterized protein</fullName>
    </submittedName>
</protein>
<dbReference type="RefSeq" id="WP_141335240.1">
    <property type="nucleotide sequence ID" value="NZ_JBDLZV010000001.1"/>
</dbReference>
<name>A0A7X2Z9F0_9BACL</name>
<evidence type="ECO:0000256" key="1">
    <source>
        <dbReference type="SAM" id="Coils"/>
    </source>
</evidence>
<dbReference type="GO" id="GO:0003677">
    <property type="term" value="F:DNA binding"/>
    <property type="evidence" value="ECO:0007669"/>
    <property type="project" value="InterPro"/>
</dbReference>
<keyword evidence="1" id="KW-0175">Coiled coil</keyword>
<dbReference type="InterPro" id="IPR013762">
    <property type="entry name" value="Integrase-like_cat_sf"/>
</dbReference>
<dbReference type="Proteomes" id="UP000450917">
    <property type="component" value="Unassembled WGS sequence"/>
</dbReference>
<sequence length="580" mass="69344">MLIIEKKLDGANISSVQVKEFTEIDFNEVYLLFNEYKSKNIILNEHFDDLVWEVSNEKRIRKMDFGLNEIVFSQESKNRDIGLYIDLVNSLKTFVLYKLGSSAMETIYLIQIAIKNILEKTHYINLTQLQSLMNSENQPYVRYYYNVLEFLDFYNLNVDETCIEIINYHYESYCISAEENRFDRQRKLEDFQSIFRLGEAIDWYWDICDQDEKEKYYPLKIWWEITTKIPLRTTEFCLTPYDCTRKDDDKYFLTLKRTLLKGNVPAVSHKIKDDYEDHEIRIDEELYLLIQNYKAIVDHYDSMENFYDRDYQIIGKRQFLLSHRSYFKCLEDKKSTFKNTKILEQFNEYHLRKIIQQFYVNVLQNKFNYQVIPKNNGNELQPYQIELISPMDTRHYAFINLVLNDIEPIMIKEIARHGSVDSSYHYYNHVGSFVKCFTYSMAKRMALKNREKMGISIIHMNSFNHEYAYRTAIEKQEVRYREVTGGRCINPSEGFEECLKNNNDCAICRFFRRSSTTNNQGILQRINSNEEKLATEIDALQELVKQFKRSKNFSEDYGVIINKIKSLANQNALLLSKYVM</sequence>
<proteinExistence type="predicted"/>
<gene>
    <name evidence="2" type="ORF">GNP93_08780</name>
</gene>
<dbReference type="GO" id="GO:0015074">
    <property type="term" value="P:DNA integration"/>
    <property type="evidence" value="ECO:0007669"/>
    <property type="project" value="InterPro"/>
</dbReference>
<reference evidence="2 3" key="1">
    <citation type="submission" date="2019-11" db="EMBL/GenBank/DDBJ databases">
        <title>Draft genome sequences of five Paenibacillus species of dairy origin.</title>
        <authorList>
            <person name="Olajide A.M."/>
            <person name="Chen S."/>
            <person name="Lapointe G."/>
        </authorList>
    </citation>
    <scope>NUCLEOTIDE SEQUENCE [LARGE SCALE GENOMIC DNA]</scope>
    <source>
        <strain evidence="2 3">2CS3</strain>
    </source>
</reference>
<evidence type="ECO:0000313" key="3">
    <source>
        <dbReference type="Proteomes" id="UP000450917"/>
    </source>
</evidence>